<dbReference type="PROSITE" id="PS01148">
    <property type="entry name" value="UPF0033"/>
    <property type="match status" value="1"/>
</dbReference>
<organism evidence="3 4">
    <name type="scientific">Paraconexibacter antarcticus</name>
    <dbReference type="NCBI Taxonomy" id="2949664"/>
    <lineage>
        <taxon>Bacteria</taxon>
        <taxon>Bacillati</taxon>
        <taxon>Actinomycetota</taxon>
        <taxon>Thermoleophilia</taxon>
        <taxon>Solirubrobacterales</taxon>
        <taxon>Paraconexibacteraceae</taxon>
        <taxon>Paraconexibacter</taxon>
    </lineage>
</organism>
<dbReference type="PANTHER" id="PTHR33279">
    <property type="entry name" value="SULFUR CARRIER PROTEIN YEDF-RELATED"/>
    <property type="match status" value="1"/>
</dbReference>
<dbReference type="CDD" id="cd00291">
    <property type="entry name" value="SirA_YedF_YeeD"/>
    <property type="match status" value="1"/>
</dbReference>
<dbReference type="EMBL" id="CP098502">
    <property type="protein sequence ID" value="UTI66874.1"/>
    <property type="molecule type" value="Genomic_DNA"/>
</dbReference>
<proteinExistence type="inferred from homology"/>
<evidence type="ECO:0000259" key="2">
    <source>
        <dbReference type="PROSITE" id="PS01148"/>
    </source>
</evidence>
<evidence type="ECO:0000313" key="3">
    <source>
        <dbReference type="EMBL" id="UTI66874.1"/>
    </source>
</evidence>
<dbReference type="PANTHER" id="PTHR33279:SF6">
    <property type="entry name" value="SULFUR CARRIER PROTEIN YEDF-RELATED"/>
    <property type="match status" value="1"/>
</dbReference>
<keyword evidence="4" id="KW-1185">Reference proteome</keyword>
<dbReference type="Proteomes" id="UP001056035">
    <property type="component" value="Chromosome"/>
</dbReference>
<sequence>MPQSMQTLDVQGMSCPIPVVKTAKAMKAMSPGDELEILATDPGVEPDMKAWTKQTGNELVSIDQTGKVFRVVVRKN</sequence>
<comment type="similarity">
    <text evidence="1">Belongs to the sulfur carrier protein TusA family.</text>
</comment>
<name>A0ABY5DZ95_9ACTN</name>
<dbReference type="Pfam" id="PF01206">
    <property type="entry name" value="TusA"/>
    <property type="match status" value="1"/>
</dbReference>
<dbReference type="SUPFAM" id="SSF64307">
    <property type="entry name" value="SirA-like"/>
    <property type="match status" value="1"/>
</dbReference>
<protein>
    <submittedName>
        <fullName evidence="3">Sulfurtransferase TusA family protein</fullName>
    </submittedName>
</protein>
<reference evidence="3 4" key="1">
    <citation type="submission" date="2022-06" db="EMBL/GenBank/DDBJ databases">
        <title>Paraconexibacter antarcticus.</title>
        <authorList>
            <person name="Kim C.S."/>
        </authorList>
    </citation>
    <scope>NUCLEOTIDE SEQUENCE [LARGE SCALE GENOMIC DNA]</scope>
    <source>
        <strain evidence="3 4">02-257</strain>
    </source>
</reference>
<accession>A0ABY5DZ95</accession>
<feature type="domain" description="UPF0033" evidence="2">
    <location>
        <begin position="8"/>
        <end position="32"/>
    </location>
</feature>
<dbReference type="InterPro" id="IPR001455">
    <property type="entry name" value="TusA-like"/>
</dbReference>
<gene>
    <name evidence="3" type="ORF">NBH00_11845</name>
</gene>
<dbReference type="InterPro" id="IPR036868">
    <property type="entry name" value="TusA-like_sf"/>
</dbReference>
<dbReference type="Gene3D" id="3.30.110.40">
    <property type="entry name" value="TusA-like domain"/>
    <property type="match status" value="1"/>
</dbReference>
<evidence type="ECO:0000313" key="4">
    <source>
        <dbReference type="Proteomes" id="UP001056035"/>
    </source>
</evidence>
<evidence type="ECO:0000256" key="1">
    <source>
        <dbReference type="ARBA" id="ARBA00008984"/>
    </source>
</evidence>